<feature type="transmembrane region" description="Helical" evidence="2">
    <location>
        <begin position="6"/>
        <end position="26"/>
    </location>
</feature>
<dbReference type="Proteomes" id="UP000823388">
    <property type="component" value="Chromosome 5N"/>
</dbReference>
<feature type="region of interest" description="Disordered" evidence="1">
    <location>
        <begin position="55"/>
        <end position="87"/>
    </location>
</feature>
<evidence type="ECO:0000256" key="2">
    <source>
        <dbReference type="SAM" id="Phobius"/>
    </source>
</evidence>
<gene>
    <name evidence="3" type="ORF">PVAP13_5NG109730</name>
</gene>
<proteinExistence type="predicted"/>
<organism evidence="3 4">
    <name type="scientific">Panicum virgatum</name>
    <name type="common">Blackwell switchgrass</name>
    <dbReference type="NCBI Taxonomy" id="38727"/>
    <lineage>
        <taxon>Eukaryota</taxon>
        <taxon>Viridiplantae</taxon>
        <taxon>Streptophyta</taxon>
        <taxon>Embryophyta</taxon>
        <taxon>Tracheophyta</taxon>
        <taxon>Spermatophyta</taxon>
        <taxon>Magnoliopsida</taxon>
        <taxon>Liliopsida</taxon>
        <taxon>Poales</taxon>
        <taxon>Poaceae</taxon>
        <taxon>PACMAD clade</taxon>
        <taxon>Panicoideae</taxon>
        <taxon>Panicodae</taxon>
        <taxon>Paniceae</taxon>
        <taxon>Panicinae</taxon>
        <taxon>Panicum</taxon>
        <taxon>Panicum sect. Hiantes</taxon>
    </lineage>
</organism>
<name>A0A8T0S9P3_PANVG</name>
<evidence type="ECO:0000313" key="3">
    <source>
        <dbReference type="EMBL" id="KAG2593139.1"/>
    </source>
</evidence>
<evidence type="ECO:0000313" key="4">
    <source>
        <dbReference type="Proteomes" id="UP000823388"/>
    </source>
</evidence>
<accession>A0A8T0S9P3</accession>
<keyword evidence="2" id="KW-0472">Membrane</keyword>
<dbReference type="EMBL" id="CM029046">
    <property type="protein sequence ID" value="KAG2593139.1"/>
    <property type="molecule type" value="Genomic_DNA"/>
</dbReference>
<protein>
    <submittedName>
        <fullName evidence="3">Uncharacterized protein</fullName>
    </submittedName>
</protein>
<feature type="region of interest" description="Disordered" evidence="1">
    <location>
        <begin position="113"/>
        <end position="159"/>
    </location>
</feature>
<feature type="compositionally biased region" description="Basic and acidic residues" evidence="1">
    <location>
        <begin position="68"/>
        <end position="81"/>
    </location>
</feature>
<sequence length="159" mass="17254">MREALVIAFVAALASLFVVLLGLVLLRHWWQRRGAVPASTRGGFVLFDVCLSDDRRQPRAARPPSSVERSRWRAPRERGDSEAAAAVEAEPDECEIARWKKIFGGPARCLSTIDEGTEKGGTTAATTPAFCTPPASPDRREARAARPLDMASIAAQLKA</sequence>
<evidence type="ECO:0000256" key="1">
    <source>
        <dbReference type="SAM" id="MobiDB-lite"/>
    </source>
</evidence>
<comment type="caution">
    <text evidence="3">The sequence shown here is derived from an EMBL/GenBank/DDBJ whole genome shotgun (WGS) entry which is preliminary data.</text>
</comment>
<feature type="compositionally biased region" description="Basic and acidic residues" evidence="1">
    <location>
        <begin position="137"/>
        <end position="146"/>
    </location>
</feature>
<dbReference type="AlphaFoldDB" id="A0A8T0S9P3"/>
<keyword evidence="2" id="KW-1133">Transmembrane helix</keyword>
<reference evidence="3" key="1">
    <citation type="submission" date="2020-05" db="EMBL/GenBank/DDBJ databases">
        <title>WGS assembly of Panicum virgatum.</title>
        <authorList>
            <person name="Lovell J.T."/>
            <person name="Jenkins J."/>
            <person name="Shu S."/>
            <person name="Juenger T.E."/>
            <person name="Schmutz J."/>
        </authorList>
    </citation>
    <scope>NUCLEOTIDE SEQUENCE</scope>
    <source>
        <strain evidence="3">AP13</strain>
    </source>
</reference>
<dbReference type="EMBL" id="CM029046">
    <property type="protein sequence ID" value="KAG2593138.1"/>
    <property type="molecule type" value="Genomic_DNA"/>
</dbReference>
<feature type="compositionally biased region" description="Low complexity" evidence="1">
    <location>
        <begin position="122"/>
        <end position="133"/>
    </location>
</feature>
<keyword evidence="4" id="KW-1185">Reference proteome</keyword>
<keyword evidence="2" id="KW-0812">Transmembrane</keyword>